<dbReference type="SUPFAM" id="SSF54001">
    <property type="entry name" value="Cysteine proteinases"/>
    <property type="match status" value="1"/>
</dbReference>
<keyword evidence="3" id="KW-1185">Reference proteome</keyword>
<dbReference type="PANTHER" id="PTHR11786:SF0">
    <property type="entry name" value="ARYLAMINE N-ACETYLTRANSFERASE 4-RELATED"/>
    <property type="match status" value="1"/>
</dbReference>
<dbReference type="InterPro" id="IPR001447">
    <property type="entry name" value="Arylamine_N-AcTrfase"/>
</dbReference>
<dbReference type="GeneID" id="95973853"/>
<proteinExistence type="inferred from homology"/>
<dbReference type="EMBL" id="JBFMKM010000018">
    <property type="protein sequence ID" value="KAL1296670.1"/>
    <property type="molecule type" value="Genomic_DNA"/>
</dbReference>
<dbReference type="Proteomes" id="UP001562354">
    <property type="component" value="Unassembled WGS sequence"/>
</dbReference>
<evidence type="ECO:0008006" key="4">
    <source>
        <dbReference type="Google" id="ProtNLM"/>
    </source>
</evidence>
<name>A0ABR3P233_9PEZI</name>
<sequence>MTSQIYTPTQLTAFYEHIGLPSPHRHAPGPSSAAVATDPSKGLAFLAALQRYTLASMPFENLDLHYSTHHAVSIDPEVLWEMVVQRREGRATGAGRGGYCMQNNALFGYVLRGLGFEVLATGPRIDAAVEGGDEKKYSGWSHMLNIVTIGDKRYGVDVGFGGGGPTHPLPLLHHNPQRNIGPTQVVRYSHIHLPSVSPSEDKLWVYEKQNHSSEDWKPMYCFPDNTSFTPADFEVMNHWTSTSPRSWFTRTVVCVKWEVDGDQVTGQRSVFGNTFNRVVEGETVDSRELETEEQRIEVLEKWFGISLSEAEKRGIRGMGSALA</sequence>
<dbReference type="PANTHER" id="PTHR11786">
    <property type="entry name" value="N-HYDROXYARYLAMINE O-ACETYLTRANSFERASE"/>
    <property type="match status" value="1"/>
</dbReference>
<evidence type="ECO:0000313" key="2">
    <source>
        <dbReference type="EMBL" id="KAL1296670.1"/>
    </source>
</evidence>
<accession>A0ABR3P233</accession>
<dbReference type="Gene3D" id="3.30.2140.20">
    <property type="match status" value="1"/>
</dbReference>
<organism evidence="2 3">
    <name type="scientific">Neodothiora populina</name>
    <dbReference type="NCBI Taxonomy" id="2781224"/>
    <lineage>
        <taxon>Eukaryota</taxon>
        <taxon>Fungi</taxon>
        <taxon>Dikarya</taxon>
        <taxon>Ascomycota</taxon>
        <taxon>Pezizomycotina</taxon>
        <taxon>Dothideomycetes</taxon>
        <taxon>Dothideomycetidae</taxon>
        <taxon>Dothideales</taxon>
        <taxon>Dothioraceae</taxon>
        <taxon>Neodothiora</taxon>
    </lineage>
</organism>
<dbReference type="InterPro" id="IPR038765">
    <property type="entry name" value="Papain-like_cys_pep_sf"/>
</dbReference>
<comment type="caution">
    <text evidence="2">The sequence shown here is derived from an EMBL/GenBank/DDBJ whole genome shotgun (WGS) entry which is preliminary data.</text>
</comment>
<reference evidence="2 3" key="1">
    <citation type="submission" date="2024-07" db="EMBL/GenBank/DDBJ databases">
        <title>Draft sequence of the Neodothiora populina.</title>
        <authorList>
            <person name="Drown D.D."/>
            <person name="Schuette U.S."/>
            <person name="Buechlein A.B."/>
            <person name="Rusch D.R."/>
            <person name="Winton L.W."/>
            <person name="Adams G.A."/>
        </authorList>
    </citation>
    <scope>NUCLEOTIDE SEQUENCE [LARGE SCALE GENOMIC DNA]</scope>
    <source>
        <strain evidence="2 3">CPC 39397</strain>
    </source>
</reference>
<evidence type="ECO:0000313" key="3">
    <source>
        <dbReference type="Proteomes" id="UP001562354"/>
    </source>
</evidence>
<protein>
    <recommendedName>
        <fullName evidence="4">Arylamine N-acetyltransferase</fullName>
    </recommendedName>
</protein>
<dbReference type="InterPro" id="IPR053710">
    <property type="entry name" value="Arylamine_NAT_domain_sf"/>
</dbReference>
<dbReference type="Pfam" id="PF00797">
    <property type="entry name" value="Acetyltransf_2"/>
    <property type="match status" value="1"/>
</dbReference>
<gene>
    <name evidence="2" type="ORF">AAFC00_000150</name>
</gene>
<comment type="similarity">
    <text evidence="1">Belongs to the arylamine N-acetyltransferase family.</text>
</comment>
<dbReference type="RefSeq" id="XP_069196352.1">
    <property type="nucleotide sequence ID" value="XM_069340752.1"/>
</dbReference>
<evidence type="ECO:0000256" key="1">
    <source>
        <dbReference type="ARBA" id="ARBA00006547"/>
    </source>
</evidence>